<protein>
    <submittedName>
        <fullName evidence="3">Docking protein 3</fullName>
    </submittedName>
</protein>
<accession>A0A3B3S2U2</accession>
<dbReference type="Gene3D" id="2.30.29.30">
    <property type="entry name" value="Pleckstrin-homology domain (PH domain)/Phosphotyrosine-binding domain (PTB)"/>
    <property type="match status" value="2"/>
</dbReference>
<dbReference type="InterPro" id="IPR050996">
    <property type="entry name" value="Docking_Protein_DOK"/>
</dbReference>
<feature type="domain" description="IRS-type PTB" evidence="2">
    <location>
        <begin position="148"/>
        <end position="252"/>
    </location>
</feature>
<dbReference type="PANTHER" id="PTHR21258:SF58">
    <property type="entry name" value="DOCKING PROTEIN 3-LIKE"/>
    <property type="match status" value="1"/>
</dbReference>
<reference evidence="3" key="2">
    <citation type="submission" date="2025-09" db="UniProtKB">
        <authorList>
            <consortium name="Ensembl"/>
        </authorList>
    </citation>
    <scope>IDENTIFICATION</scope>
</reference>
<dbReference type="GO" id="GO:0005737">
    <property type="term" value="C:cytoplasm"/>
    <property type="evidence" value="ECO:0007669"/>
    <property type="project" value="TreeGrafter"/>
</dbReference>
<dbReference type="GO" id="GO:0007265">
    <property type="term" value="P:Ras protein signal transduction"/>
    <property type="evidence" value="ECO:0007669"/>
    <property type="project" value="TreeGrafter"/>
</dbReference>
<dbReference type="SMART" id="SM00233">
    <property type="entry name" value="PH"/>
    <property type="match status" value="1"/>
</dbReference>
<sequence>MAVITFSKSSSRKRMSEVSMWVFFVQQKNWKRIWMMLFPASSSGIGRVELYVVRDGQMKPGIWKAGRRVIRLADCLSICPAPEESCPPDHVAFYLNTTQRTYALAAESHEDWVPRICQLAFQWSDGNQKWSRNEEMLMEENELYSSWKTVQYKVSIQKTEAAVRCNLSGPYLLSLRDDAIYLLDPVTSQTIYHWPYPFLRRYGQDKDTITIEAGRRCQSGEGHFTFLSKDVAQIYRSIEEVIARHRATTAEPMAGSKPPTTKVSGKTRDQMDSLPSCPDKTLPTLPPRNVVLPDITGIFPLQQASYPLSFPETMEYSILQIPTGERQSHAVLRTKDEKEWLVEETTCDYKEEERLCSLESICLDDTIDDAFTKKPPLNYKAKGSLDEGDLEKCSSSEYQNSVANSQSTSRNENSEEGSVSHLSETTPIVTTTEIPVDFKERLSNILFKDLAKIQTPL</sequence>
<evidence type="ECO:0000259" key="2">
    <source>
        <dbReference type="PROSITE" id="PS51064"/>
    </source>
</evidence>
<evidence type="ECO:0000313" key="3">
    <source>
        <dbReference type="Ensembl" id="ENSPKIP00000024366.1"/>
    </source>
</evidence>
<name>A0A3B3S2U2_9TELE</name>
<feature type="region of interest" description="Disordered" evidence="1">
    <location>
        <begin position="385"/>
        <end position="426"/>
    </location>
</feature>
<dbReference type="PROSITE" id="PS51064">
    <property type="entry name" value="IRS_PTB"/>
    <property type="match status" value="1"/>
</dbReference>
<dbReference type="Proteomes" id="UP000261540">
    <property type="component" value="Unplaced"/>
</dbReference>
<keyword evidence="4" id="KW-1185">Reference proteome</keyword>
<organism evidence="3 4">
    <name type="scientific">Paramormyrops kingsleyae</name>
    <dbReference type="NCBI Taxonomy" id="1676925"/>
    <lineage>
        <taxon>Eukaryota</taxon>
        <taxon>Metazoa</taxon>
        <taxon>Chordata</taxon>
        <taxon>Craniata</taxon>
        <taxon>Vertebrata</taxon>
        <taxon>Euteleostomi</taxon>
        <taxon>Actinopterygii</taxon>
        <taxon>Neopterygii</taxon>
        <taxon>Teleostei</taxon>
        <taxon>Osteoglossocephala</taxon>
        <taxon>Osteoglossomorpha</taxon>
        <taxon>Osteoglossiformes</taxon>
        <taxon>Mormyridae</taxon>
        <taxon>Paramormyrops</taxon>
    </lineage>
</organism>
<dbReference type="Pfam" id="PF02174">
    <property type="entry name" value="IRS"/>
    <property type="match status" value="1"/>
</dbReference>
<evidence type="ECO:0000256" key="1">
    <source>
        <dbReference type="SAM" id="MobiDB-lite"/>
    </source>
</evidence>
<dbReference type="GO" id="GO:0043410">
    <property type="term" value="P:positive regulation of MAPK cascade"/>
    <property type="evidence" value="ECO:0007669"/>
    <property type="project" value="TreeGrafter"/>
</dbReference>
<dbReference type="SMART" id="SM01244">
    <property type="entry name" value="IRS"/>
    <property type="match status" value="1"/>
</dbReference>
<dbReference type="SMART" id="SM00310">
    <property type="entry name" value="PTBI"/>
    <property type="match status" value="1"/>
</dbReference>
<dbReference type="InterPro" id="IPR001849">
    <property type="entry name" value="PH_domain"/>
</dbReference>
<dbReference type="GeneTree" id="ENSGT00940000161724"/>
<dbReference type="AlphaFoldDB" id="A0A3B3S2U2"/>
<dbReference type="STRING" id="1676925.ENSPKIP00000024366"/>
<dbReference type="PANTHER" id="PTHR21258">
    <property type="entry name" value="DOCKING PROTEIN RELATED"/>
    <property type="match status" value="1"/>
</dbReference>
<reference evidence="3" key="1">
    <citation type="submission" date="2025-08" db="UniProtKB">
        <authorList>
            <consortium name="Ensembl"/>
        </authorList>
    </citation>
    <scope>IDENTIFICATION</scope>
</reference>
<feature type="compositionally biased region" description="Polar residues" evidence="1">
    <location>
        <begin position="393"/>
        <end position="423"/>
    </location>
</feature>
<evidence type="ECO:0000313" key="4">
    <source>
        <dbReference type="Proteomes" id="UP000261540"/>
    </source>
</evidence>
<proteinExistence type="predicted"/>
<feature type="region of interest" description="Disordered" evidence="1">
    <location>
        <begin position="249"/>
        <end position="282"/>
    </location>
</feature>
<dbReference type="SUPFAM" id="SSF50729">
    <property type="entry name" value="PH domain-like"/>
    <property type="match status" value="2"/>
</dbReference>
<dbReference type="InterPro" id="IPR002404">
    <property type="entry name" value="IRS_PTB"/>
</dbReference>
<dbReference type="GO" id="GO:0007169">
    <property type="term" value="P:cell surface receptor protein tyrosine kinase signaling pathway"/>
    <property type="evidence" value="ECO:0007669"/>
    <property type="project" value="TreeGrafter"/>
</dbReference>
<dbReference type="Ensembl" id="ENSPKIT00000005072.1">
    <property type="protein sequence ID" value="ENSPKIP00000024366.1"/>
    <property type="gene ID" value="ENSPKIG00000007642.1"/>
</dbReference>
<dbReference type="InterPro" id="IPR011993">
    <property type="entry name" value="PH-like_dom_sf"/>
</dbReference>